<dbReference type="InterPro" id="IPR029044">
    <property type="entry name" value="Nucleotide-diphossugar_trans"/>
</dbReference>
<dbReference type="EMBL" id="JAHHIF010000003">
    <property type="protein sequence ID" value="MBW4543441.1"/>
    <property type="molecule type" value="Genomic_DNA"/>
</dbReference>
<dbReference type="PANTHER" id="PTHR10859:SF91">
    <property type="entry name" value="DOLICHYL-PHOSPHATE BETA-GLUCOSYLTRANSFERASE"/>
    <property type="match status" value="1"/>
</dbReference>
<keyword evidence="2" id="KW-0808">Transferase</keyword>
<dbReference type="PANTHER" id="PTHR10859">
    <property type="entry name" value="GLYCOSYL TRANSFERASE"/>
    <property type="match status" value="1"/>
</dbReference>
<proteinExistence type="predicted"/>
<dbReference type="InterPro" id="IPR001173">
    <property type="entry name" value="Glyco_trans_2-like"/>
</dbReference>
<dbReference type="CDD" id="cd02440">
    <property type="entry name" value="AdoMet_MTases"/>
    <property type="match status" value="1"/>
</dbReference>
<comment type="caution">
    <text evidence="2">The sequence shown here is derived from an EMBL/GenBank/DDBJ whole genome shotgun (WGS) entry which is preliminary data.</text>
</comment>
<dbReference type="SUPFAM" id="SSF53448">
    <property type="entry name" value="Nucleotide-diphospho-sugar transferases"/>
    <property type="match status" value="1"/>
</dbReference>
<dbReference type="Gene3D" id="3.40.50.150">
    <property type="entry name" value="Vaccinia Virus protein VP39"/>
    <property type="match status" value="1"/>
</dbReference>
<dbReference type="Gene3D" id="3.90.550.10">
    <property type="entry name" value="Spore Coat Polysaccharide Biosynthesis Protein SpsA, Chain A"/>
    <property type="match status" value="1"/>
</dbReference>
<accession>A0A951PGK7</accession>
<sequence length="494" mass="56855">MTDMKTQSSSSQSFFDEQTYRDRAIKQQIRHRFDQLAEQRHLWQDKASYYYDQQYSYYRFLVPEGAKVLELGCGLGDLLAALKPSRGLGIDFSEKMIEQATQRHSECSELEFIVADVETLELDETFDFIILCDVIGHLIDIEATLKTLRKYCNSKTRIIISYYHFLWEPILHVAEKFGLKMPQRQQNWLSSNDIANLLNLADYEVVKQENRLLLPRRFPLIASLCNKYLATLPGVNHLCLSLYLVARPRLTPQEEAYSTSIVIPCRNEKGNIESAVQRLPKFGKHQEIIFVDGHSTDGTVEEIQRVIKEYPEMTIRFLTQDGKGKGDAVRKGFAAATGDILMILDADLTVPPEDLSKFYDAIALGKGEFINGCRLVYPMEGQAMRFINLLGNKFFSLAFSWLLNQPLKDTLCGTKVILREDYLKLVANRHYFGDFDPFGDFDLILGASKLNLKIVEVPIRYRDRTYGSTKISRFQHGWLLLKMTIFAFRKLKAL</sequence>
<dbReference type="Pfam" id="PF00535">
    <property type="entry name" value="Glycos_transf_2"/>
    <property type="match status" value="1"/>
</dbReference>
<name>A0A951PGK7_9CYAN</name>
<evidence type="ECO:0000313" key="3">
    <source>
        <dbReference type="Proteomes" id="UP000753908"/>
    </source>
</evidence>
<dbReference type="EC" id="2.4.-.-" evidence="2"/>
<protein>
    <submittedName>
        <fullName evidence="2">Glycosyltransferase</fullName>
        <ecNumber evidence="2">2.4.-.-</ecNumber>
    </submittedName>
</protein>
<evidence type="ECO:0000259" key="1">
    <source>
        <dbReference type="Pfam" id="PF00535"/>
    </source>
</evidence>
<gene>
    <name evidence="2" type="ORF">KME25_03175</name>
</gene>
<dbReference type="SUPFAM" id="SSF53335">
    <property type="entry name" value="S-adenosyl-L-methionine-dependent methyltransferases"/>
    <property type="match status" value="1"/>
</dbReference>
<reference evidence="2" key="2">
    <citation type="journal article" date="2022" name="Microbiol. Resour. Announc.">
        <title>Metagenome Sequencing to Explore Phylogenomics of Terrestrial Cyanobacteria.</title>
        <authorList>
            <person name="Ward R.D."/>
            <person name="Stajich J.E."/>
            <person name="Johansen J.R."/>
            <person name="Huntemann M."/>
            <person name="Clum A."/>
            <person name="Foster B."/>
            <person name="Foster B."/>
            <person name="Roux S."/>
            <person name="Palaniappan K."/>
            <person name="Varghese N."/>
            <person name="Mukherjee S."/>
            <person name="Reddy T.B.K."/>
            <person name="Daum C."/>
            <person name="Copeland A."/>
            <person name="Chen I.A."/>
            <person name="Ivanova N.N."/>
            <person name="Kyrpides N.C."/>
            <person name="Shapiro N."/>
            <person name="Eloe-Fadrosh E.A."/>
            <person name="Pietrasiak N."/>
        </authorList>
    </citation>
    <scope>NUCLEOTIDE SEQUENCE</scope>
    <source>
        <strain evidence="2">CPER-KK1</strain>
    </source>
</reference>
<dbReference type="Pfam" id="PF13489">
    <property type="entry name" value="Methyltransf_23"/>
    <property type="match status" value="1"/>
</dbReference>
<evidence type="ECO:0000313" key="2">
    <source>
        <dbReference type="EMBL" id="MBW4543441.1"/>
    </source>
</evidence>
<dbReference type="CDD" id="cd04179">
    <property type="entry name" value="DPM_DPG-synthase_like"/>
    <property type="match status" value="1"/>
</dbReference>
<reference evidence="2" key="1">
    <citation type="submission" date="2021-05" db="EMBL/GenBank/DDBJ databases">
        <authorList>
            <person name="Pietrasiak N."/>
            <person name="Ward R."/>
            <person name="Stajich J.E."/>
            <person name="Kurbessoian T."/>
        </authorList>
    </citation>
    <scope>NUCLEOTIDE SEQUENCE</scope>
    <source>
        <strain evidence="2">CPER-KK1</strain>
    </source>
</reference>
<feature type="domain" description="Glycosyltransferase 2-like" evidence="1">
    <location>
        <begin position="260"/>
        <end position="388"/>
    </location>
</feature>
<dbReference type="GO" id="GO:0016757">
    <property type="term" value="F:glycosyltransferase activity"/>
    <property type="evidence" value="ECO:0007669"/>
    <property type="project" value="UniProtKB-KW"/>
</dbReference>
<dbReference type="Proteomes" id="UP000753908">
    <property type="component" value="Unassembled WGS sequence"/>
</dbReference>
<dbReference type="InterPro" id="IPR029063">
    <property type="entry name" value="SAM-dependent_MTases_sf"/>
</dbReference>
<keyword evidence="2" id="KW-0328">Glycosyltransferase</keyword>
<dbReference type="GO" id="GO:0006487">
    <property type="term" value="P:protein N-linked glycosylation"/>
    <property type="evidence" value="ECO:0007669"/>
    <property type="project" value="TreeGrafter"/>
</dbReference>
<dbReference type="AlphaFoldDB" id="A0A951PGK7"/>
<organism evidence="2 3">
    <name type="scientific">Symplocastrum torsivum CPER-KK1</name>
    <dbReference type="NCBI Taxonomy" id="450513"/>
    <lineage>
        <taxon>Bacteria</taxon>
        <taxon>Bacillati</taxon>
        <taxon>Cyanobacteriota</taxon>
        <taxon>Cyanophyceae</taxon>
        <taxon>Oscillatoriophycideae</taxon>
        <taxon>Oscillatoriales</taxon>
        <taxon>Microcoleaceae</taxon>
        <taxon>Symplocastrum</taxon>
    </lineage>
</organism>